<dbReference type="Pfam" id="PF05481">
    <property type="entry name" value="Myco_19_kDa"/>
    <property type="match status" value="1"/>
</dbReference>
<dbReference type="OrthoDB" id="4376250at2"/>
<dbReference type="PROSITE" id="PS51257">
    <property type="entry name" value="PROKAR_LIPOPROTEIN"/>
    <property type="match status" value="1"/>
</dbReference>
<dbReference type="STRING" id="1610489.SAMN06295981_1339"/>
<keyword evidence="5" id="KW-0449">Lipoprotein</keyword>
<dbReference type="AlphaFoldDB" id="A0A1X7J951"/>
<proteinExistence type="predicted"/>
<dbReference type="InterPro" id="IPR008691">
    <property type="entry name" value="LpqH"/>
</dbReference>
<feature type="compositionally biased region" description="Basic residues" evidence="3">
    <location>
        <begin position="131"/>
        <end position="155"/>
    </location>
</feature>
<dbReference type="Proteomes" id="UP000193309">
    <property type="component" value="Unassembled WGS sequence"/>
</dbReference>
<evidence type="ECO:0000313" key="6">
    <source>
        <dbReference type="Proteomes" id="UP000193309"/>
    </source>
</evidence>
<evidence type="ECO:0000256" key="3">
    <source>
        <dbReference type="SAM" id="MobiDB-lite"/>
    </source>
</evidence>
<evidence type="ECO:0000256" key="1">
    <source>
        <dbReference type="ARBA" id="ARBA00022475"/>
    </source>
</evidence>
<dbReference type="GO" id="GO:0016020">
    <property type="term" value="C:membrane"/>
    <property type="evidence" value="ECO:0007669"/>
    <property type="project" value="InterPro"/>
</dbReference>
<keyword evidence="6" id="KW-1185">Reference proteome</keyword>
<keyword evidence="2" id="KW-0472">Membrane</keyword>
<dbReference type="EMBL" id="FXAR01000004">
    <property type="protein sequence ID" value="SMG23851.1"/>
    <property type="molecule type" value="Genomic_DNA"/>
</dbReference>
<organism evidence="5 6">
    <name type="scientific">Corynebacterium pollutisoli</name>
    <dbReference type="NCBI Taxonomy" id="1610489"/>
    <lineage>
        <taxon>Bacteria</taxon>
        <taxon>Bacillati</taxon>
        <taxon>Actinomycetota</taxon>
        <taxon>Actinomycetes</taxon>
        <taxon>Mycobacteriales</taxon>
        <taxon>Corynebacteriaceae</taxon>
        <taxon>Corynebacterium</taxon>
    </lineage>
</organism>
<accession>A0A1X7J951</accession>
<feature type="chain" id="PRO_5038793775" evidence="4">
    <location>
        <begin position="24"/>
        <end position="188"/>
    </location>
</feature>
<evidence type="ECO:0000256" key="4">
    <source>
        <dbReference type="SAM" id="SignalP"/>
    </source>
</evidence>
<gene>
    <name evidence="5" type="ORF">SAMN06295981_1339</name>
</gene>
<feature type="signal peptide" evidence="4">
    <location>
        <begin position="1"/>
        <end position="23"/>
    </location>
</feature>
<keyword evidence="1" id="KW-1003">Cell membrane</keyword>
<protein>
    <submittedName>
        <fullName evidence="5">Lipoprotein antigen</fullName>
    </submittedName>
</protein>
<evidence type="ECO:0000313" key="5">
    <source>
        <dbReference type="EMBL" id="SMG23851.1"/>
    </source>
</evidence>
<keyword evidence="4" id="KW-0732">Signal</keyword>
<feature type="region of interest" description="Disordered" evidence="3">
    <location>
        <begin position="124"/>
        <end position="188"/>
    </location>
</feature>
<evidence type="ECO:0000256" key="2">
    <source>
        <dbReference type="ARBA" id="ARBA00023136"/>
    </source>
</evidence>
<sequence length="188" mass="19196">MSRTALKLTAAATALLAGGLGLAACTDSGSDTASAESTRAAGITAGDVAVSTDGSGEWSASVDGTPIEIDDATVVCAEQGDSISLSIASTSMTEATGLSAVLGTGDSPEVQAVGMGSTETGEALAYAPRGARQRGHRHPRRRHLHRQRHPHRRRHEQPDGRPAGEVLRTGGHLPLIRPTPAPALGRGL</sequence>
<reference evidence="6" key="1">
    <citation type="submission" date="2017-04" db="EMBL/GenBank/DDBJ databases">
        <authorList>
            <person name="Varghese N."/>
            <person name="Submissions S."/>
        </authorList>
    </citation>
    <scope>NUCLEOTIDE SEQUENCE [LARGE SCALE GENOMIC DNA]</scope>
    <source>
        <strain evidence="6">VDS</strain>
    </source>
</reference>
<name>A0A1X7J951_9CORY</name>